<dbReference type="GO" id="GO:0005524">
    <property type="term" value="F:ATP binding"/>
    <property type="evidence" value="ECO:0007669"/>
    <property type="project" value="UniProtKB-KW"/>
</dbReference>
<dbReference type="InterPro" id="IPR001650">
    <property type="entry name" value="Helicase_C-like"/>
</dbReference>
<proteinExistence type="inferred from homology"/>
<keyword evidence="1" id="KW-0547">Nucleotide-binding</keyword>
<dbReference type="Pfam" id="PF00271">
    <property type="entry name" value="Helicase_C"/>
    <property type="match status" value="1"/>
</dbReference>
<dbReference type="SUPFAM" id="SSF52540">
    <property type="entry name" value="P-loop containing nucleoside triphosphate hydrolases"/>
    <property type="match status" value="2"/>
</dbReference>
<feature type="region of interest" description="Disordered" evidence="7">
    <location>
        <begin position="1"/>
        <end position="148"/>
    </location>
</feature>
<protein>
    <submittedName>
        <fullName evidence="11">Helicase conserved C-terminal domain/DEAD/DEAH box helicase</fullName>
    </submittedName>
</protein>
<evidence type="ECO:0000259" key="9">
    <source>
        <dbReference type="PROSITE" id="PS51194"/>
    </source>
</evidence>
<keyword evidence="3 11" id="KW-0347">Helicase</keyword>
<dbReference type="PANTHER" id="PTHR47959:SF13">
    <property type="entry name" value="ATP-DEPENDENT RNA HELICASE RHLE"/>
    <property type="match status" value="1"/>
</dbReference>
<reference evidence="12" key="1">
    <citation type="submission" date="2015-11" db="EMBL/GenBank/DDBJ databases">
        <authorList>
            <person name="Dugat-Bony E."/>
        </authorList>
    </citation>
    <scope>NUCLEOTIDE SEQUENCE [LARGE SCALE GENOMIC DNA]</scope>
    <source>
        <strain evidence="12">Mu292</strain>
    </source>
</reference>
<dbReference type="SMART" id="SM00490">
    <property type="entry name" value="HELICc"/>
    <property type="match status" value="1"/>
</dbReference>
<sequence>MGSSSDRQSASNGGTRRRRVVRGSRAVDSGHAGSDGTGSSRNGGNGGGRGHRDRRPEKVDLQGRPIRDGQGKGKGRKRRPSGSTGHSERTQDGQRHRQGDRQNRRNGGQQGRPKNGQQPRTRNPEVSQVRAQRPAAAQVTAPAGPATGVDTSIRFSGMGLPNPVVNELTHQGLVHPFPIQAAAIPDGLAGRDVLGRGPTGSGKTFTFGLPVISRLVGGSSKPGHPRAAVLVPTRELAQQVAERLRPFAEAVGQRVIEVVGGVNIKRNFTALARPVDILVATPGRAEDLIGQKALFLDQVEIVALDEADQMADMGFLPQVRRLLDRMPSDAQHLFFSATLDGDIKVLIDQYMNDPVTHSTGEVAAKVDSMDHFLGVVPDKPFRNEVVLALGRASTKTIMFMRTKHTVDRQVKKLVRDGTPAVGLHGDKGQGARTRAIREFTDGTATVLVATDIAARGIDIKGVDLVVHIDPPAEHKAYVHRAGRTARAGEKGTVLTLTLADQKKDTVAMMRKAGVTPTEWNLDDPRNPQGIRRYFGELGLAEGR</sequence>
<keyword evidence="12" id="KW-1185">Reference proteome</keyword>
<feature type="compositionally biased region" description="Low complexity" evidence="7">
    <location>
        <begin position="105"/>
        <end position="120"/>
    </location>
</feature>
<dbReference type="EMBL" id="FAUH01000021">
    <property type="protein sequence ID" value="CUU67300.1"/>
    <property type="molecule type" value="Genomic_DNA"/>
</dbReference>
<dbReference type="PANTHER" id="PTHR47959">
    <property type="entry name" value="ATP-DEPENDENT RNA HELICASE RHLE-RELATED"/>
    <property type="match status" value="1"/>
</dbReference>
<evidence type="ECO:0000256" key="4">
    <source>
        <dbReference type="ARBA" id="ARBA00022840"/>
    </source>
</evidence>
<dbReference type="InterPro" id="IPR014001">
    <property type="entry name" value="Helicase_ATP-bd"/>
</dbReference>
<dbReference type="InterPro" id="IPR014014">
    <property type="entry name" value="RNA_helicase_DEAD_Q_motif"/>
</dbReference>
<gene>
    <name evidence="11" type="ORF">CVAR292_02662</name>
</gene>
<feature type="domain" description="Helicase C-terminal" evidence="9">
    <location>
        <begin position="380"/>
        <end position="525"/>
    </location>
</feature>
<organism evidence="11 12">
    <name type="scientific">Corynebacterium variabile</name>
    <dbReference type="NCBI Taxonomy" id="1727"/>
    <lineage>
        <taxon>Bacteria</taxon>
        <taxon>Bacillati</taxon>
        <taxon>Actinomycetota</taxon>
        <taxon>Actinomycetes</taxon>
        <taxon>Mycobacteriales</taxon>
        <taxon>Corynebacteriaceae</taxon>
        <taxon>Corynebacterium</taxon>
    </lineage>
</organism>
<evidence type="ECO:0000256" key="5">
    <source>
        <dbReference type="ARBA" id="ARBA00038437"/>
    </source>
</evidence>
<evidence type="ECO:0000313" key="11">
    <source>
        <dbReference type="EMBL" id="CUU67300.1"/>
    </source>
</evidence>
<dbReference type="Pfam" id="PF00270">
    <property type="entry name" value="DEAD"/>
    <property type="match status" value="1"/>
</dbReference>
<keyword evidence="2" id="KW-0378">Hydrolase</keyword>
<dbReference type="PROSITE" id="PS51194">
    <property type="entry name" value="HELICASE_CTER"/>
    <property type="match status" value="1"/>
</dbReference>
<dbReference type="InterPro" id="IPR044742">
    <property type="entry name" value="DEAD/DEAH_RhlB"/>
</dbReference>
<dbReference type="PROSITE" id="PS51195">
    <property type="entry name" value="Q_MOTIF"/>
    <property type="match status" value="1"/>
</dbReference>
<dbReference type="CDD" id="cd18787">
    <property type="entry name" value="SF2_C_DEAD"/>
    <property type="match status" value="1"/>
</dbReference>
<dbReference type="PROSITE" id="PS51192">
    <property type="entry name" value="HELICASE_ATP_BIND_1"/>
    <property type="match status" value="1"/>
</dbReference>
<evidence type="ECO:0000256" key="6">
    <source>
        <dbReference type="PROSITE-ProRule" id="PRU00552"/>
    </source>
</evidence>
<evidence type="ECO:0000256" key="2">
    <source>
        <dbReference type="ARBA" id="ARBA00022801"/>
    </source>
</evidence>
<dbReference type="SMART" id="SM00487">
    <property type="entry name" value="DEXDc"/>
    <property type="match status" value="1"/>
</dbReference>
<dbReference type="GO" id="GO:0005829">
    <property type="term" value="C:cytosol"/>
    <property type="evidence" value="ECO:0007669"/>
    <property type="project" value="TreeGrafter"/>
</dbReference>
<evidence type="ECO:0000259" key="10">
    <source>
        <dbReference type="PROSITE" id="PS51195"/>
    </source>
</evidence>
<dbReference type="Gene3D" id="3.40.50.300">
    <property type="entry name" value="P-loop containing nucleotide triphosphate hydrolases"/>
    <property type="match status" value="2"/>
</dbReference>
<feature type="compositionally biased region" description="Gly residues" evidence="7">
    <location>
        <begin position="33"/>
        <end position="48"/>
    </location>
</feature>
<feature type="short sequence motif" description="Q motif" evidence="6">
    <location>
        <begin position="153"/>
        <end position="181"/>
    </location>
</feature>
<feature type="compositionally biased region" description="Polar residues" evidence="7">
    <location>
        <begin position="1"/>
        <end position="12"/>
    </location>
</feature>
<feature type="compositionally biased region" description="Low complexity" evidence="7">
    <location>
        <begin position="128"/>
        <end position="148"/>
    </location>
</feature>
<name>A0A0X2NRB8_9CORY</name>
<comment type="similarity">
    <text evidence="5">Belongs to the DEAD box helicase family.</text>
</comment>
<evidence type="ECO:0000313" key="12">
    <source>
        <dbReference type="Proteomes" id="UP000182498"/>
    </source>
</evidence>
<dbReference type="RefSeq" id="WP_416372589.1">
    <property type="nucleotide sequence ID" value="NZ_DAITTX010000021.1"/>
</dbReference>
<evidence type="ECO:0000259" key="8">
    <source>
        <dbReference type="PROSITE" id="PS51192"/>
    </source>
</evidence>
<accession>A0A0X2NRB8</accession>
<feature type="compositionally biased region" description="Basic and acidic residues" evidence="7">
    <location>
        <begin position="86"/>
        <end position="103"/>
    </location>
</feature>
<dbReference type="GO" id="GO:0003724">
    <property type="term" value="F:RNA helicase activity"/>
    <property type="evidence" value="ECO:0007669"/>
    <property type="project" value="InterPro"/>
</dbReference>
<evidence type="ECO:0000256" key="3">
    <source>
        <dbReference type="ARBA" id="ARBA00022806"/>
    </source>
</evidence>
<evidence type="ECO:0000256" key="1">
    <source>
        <dbReference type="ARBA" id="ARBA00022741"/>
    </source>
</evidence>
<dbReference type="InterPro" id="IPR027417">
    <property type="entry name" value="P-loop_NTPase"/>
</dbReference>
<dbReference type="InterPro" id="IPR050079">
    <property type="entry name" value="DEAD_box_RNA_helicase"/>
</dbReference>
<dbReference type="GO" id="GO:0003676">
    <property type="term" value="F:nucleic acid binding"/>
    <property type="evidence" value="ECO:0007669"/>
    <property type="project" value="InterPro"/>
</dbReference>
<feature type="compositionally biased region" description="Basic and acidic residues" evidence="7">
    <location>
        <begin position="54"/>
        <end position="71"/>
    </location>
</feature>
<dbReference type="GO" id="GO:0016787">
    <property type="term" value="F:hydrolase activity"/>
    <property type="evidence" value="ECO:0007669"/>
    <property type="project" value="UniProtKB-KW"/>
</dbReference>
<keyword evidence="4" id="KW-0067">ATP-binding</keyword>
<evidence type="ECO:0000256" key="7">
    <source>
        <dbReference type="SAM" id="MobiDB-lite"/>
    </source>
</evidence>
<dbReference type="InterPro" id="IPR011545">
    <property type="entry name" value="DEAD/DEAH_box_helicase_dom"/>
</dbReference>
<feature type="domain" description="Helicase ATP-binding" evidence="8">
    <location>
        <begin position="184"/>
        <end position="357"/>
    </location>
</feature>
<dbReference type="AlphaFoldDB" id="A0A0X2NRB8"/>
<dbReference type="CDD" id="cd00268">
    <property type="entry name" value="DEADc"/>
    <property type="match status" value="1"/>
</dbReference>
<dbReference type="Proteomes" id="UP000182498">
    <property type="component" value="Unassembled WGS sequence"/>
</dbReference>
<feature type="domain" description="DEAD-box RNA helicase Q" evidence="10">
    <location>
        <begin position="153"/>
        <end position="181"/>
    </location>
</feature>